<reference evidence="1" key="1">
    <citation type="submission" date="2020-10" db="EMBL/GenBank/DDBJ databases">
        <authorList>
            <person name="Kikuchi T."/>
        </authorList>
    </citation>
    <scope>NUCLEOTIDE SEQUENCE</scope>
    <source>
        <strain evidence="1">NKZ352</strain>
    </source>
</reference>
<dbReference type="AlphaFoldDB" id="A0A8S1HHC5"/>
<keyword evidence="2" id="KW-1185">Reference proteome</keyword>
<name>A0A8S1HHC5_9PELO</name>
<evidence type="ECO:0000313" key="2">
    <source>
        <dbReference type="Proteomes" id="UP000835052"/>
    </source>
</evidence>
<dbReference type="EMBL" id="CAJGYM010000054">
    <property type="protein sequence ID" value="CAD6195369.1"/>
    <property type="molecule type" value="Genomic_DNA"/>
</dbReference>
<sequence>MRSRSTTPRKPVHAASAAPHLGLGITFASSFLRNGMAVSSTMTKIAVEEASPRVLFNVGVFRDSSPKAVLFPADRSSRSHTYLGFPRQVLPSLPSAAAPTHTLRNKHGREKVTPSSASNFERFFFSLVSTPSHTHQLQASRGEFGAVDGL</sequence>
<dbReference type="Proteomes" id="UP000835052">
    <property type="component" value="Unassembled WGS sequence"/>
</dbReference>
<organism evidence="1 2">
    <name type="scientific">Caenorhabditis auriculariae</name>
    <dbReference type="NCBI Taxonomy" id="2777116"/>
    <lineage>
        <taxon>Eukaryota</taxon>
        <taxon>Metazoa</taxon>
        <taxon>Ecdysozoa</taxon>
        <taxon>Nematoda</taxon>
        <taxon>Chromadorea</taxon>
        <taxon>Rhabditida</taxon>
        <taxon>Rhabditina</taxon>
        <taxon>Rhabditomorpha</taxon>
        <taxon>Rhabditoidea</taxon>
        <taxon>Rhabditidae</taxon>
        <taxon>Peloderinae</taxon>
        <taxon>Caenorhabditis</taxon>
    </lineage>
</organism>
<proteinExistence type="predicted"/>
<protein>
    <submittedName>
        <fullName evidence="1">Uncharacterized protein</fullName>
    </submittedName>
</protein>
<gene>
    <name evidence="1" type="ORF">CAUJ_LOCUS11288</name>
</gene>
<evidence type="ECO:0000313" key="1">
    <source>
        <dbReference type="EMBL" id="CAD6195369.1"/>
    </source>
</evidence>
<accession>A0A8S1HHC5</accession>
<comment type="caution">
    <text evidence="1">The sequence shown here is derived from an EMBL/GenBank/DDBJ whole genome shotgun (WGS) entry which is preliminary data.</text>
</comment>